<evidence type="ECO:0000313" key="3">
    <source>
        <dbReference type="EMBL" id="GMI11304.1"/>
    </source>
</evidence>
<accession>A0A9W7FFG3</accession>
<evidence type="ECO:0000259" key="2">
    <source>
        <dbReference type="Pfam" id="PF06991"/>
    </source>
</evidence>
<feature type="compositionally biased region" description="Low complexity" evidence="1">
    <location>
        <begin position="87"/>
        <end position="101"/>
    </location>
</feature>
<feature type="region of interest" description="Disordered" evidence="1">
    <location>
        <begin position="26"/>
        <end position="320"/>
    </location>
</feature>
<feature type="compositionally biased region" description="Basic and acidic residues" evidence="1">
    <location>
        <begin position="460"/>
        <end position="470"/>
    </location>
</feature>
<organism evidence="3 4">
    <name type="scientific">Triparma verrucosa</name>
    <dbReference type="NCBI Taxonomy" id="1606542"/>
    <lineage>
        <taxon>Eukaryota</taxon>
        <taxon>Sar</taxon>
        <taxon>Stramenopiles</taxon>
        <taxon>Ochrophyta</taxon>
        <taxon>Bolidophyceae</taxon>
        <taxon>Parmales</taxon>
        <taxon>Triparmaceae</taxon>
        <taxon>Triparma</taxon>
    </lineage>
</organism>
<dbReference type="InterPro" id="IPR033194">
    <property type="entry name" value="MFAP1"/>
</dbReference>
<keyword evidence="4" id="KW-1185">Reference proteome</keyword>
<evidence type="ECO:0000313" key="4">
    <source>
        <dbReference type="Proteomes" id="UP001165160"/>
    </source>
</evidence>
<dbReference type="Pfam" id="PF06991">
    <property type="entry name" value="MFAP1"/>
    <property type="match status" value="1"/>
</dbReference>
<proteinExistence type="predicted"/>
<feature type="domain" description="Micro-fibrillar-associated protein 1 C-terminal" evidence="2">
    <location>
        <begin position="223"/>
        <end position="455"/>
    </location>
</feature>
<sequence>MSRENFGKGDLDKLLSSTAGENLQATHDATEMVFNDGDDGVQIRGRAKDKVVVKRWRRGEGEESDSDDESDDGLANKEKKKEKAPAKTDAASSVPQPSRPSARPPRRSRSSSSSSSDSDSDGPRRKTKPRVRARVKASLKSTAPKVAGDSSDSDSSSDGEEEKRRRERIRNKAKEREEEEKAKLKINAEQTEQQQAEEDSKDPSGSSSSSEEEESGSESEEESSNDGRPPTLSLKFVPKSQRGKTAWEKEEEKSSIAAAASASQKKARKAETRALAASILQKEKELNGKEDVSNDQADLAGLPSCDSEDDDFPDPTSRGYKDWEEREILRLVEESLTKSRKKDDIKLLEKKKELSKMTDEERILSDPTLMEKVSEQKQSKINNKSKGNLLQRYQHKGAFYMDPSKLDATDVRNRNYHLQATDSAVDVSKLPEVMRRKGFGIKGMSKYKGAKEEDTTGDFRVMEDKKRKRR</sequence>
<feature type="compositionally biased region" description="Basic and acidic residues" evidence="1">
    <location>
        <begin position="170"/>
        <end position="183"/>
    </location>
</feature>
<feature type="compositionally biased region" description="Basic and acidic residues" evidence="1">
    <location>
        <begin position="74"/>
        <end position="86"/>
    </location>
</feature>
<feature type="compositionally biased region" description="Acidic residues" evidence="1">
    <location>
        <begin position="62"/>
        <end position="72"/>
    </location>
</feature>
<name>A0A9W7FFG3_9STRA</name>
<dbReference type="InterPro" id="IPR009730">
    <property type="entry name" value="MFAP1_C"/>
</dbReference>
<feature type="compositionally biased region" description="Low complexity" evidence="1">
    <location>
        <begin position="255"/>
        <end position="264"/>
    </location>
</feature>
<protein>
    <recommendedName>
        <fullName evidence="2">Micro-fibrillar-associated protein 1 C-terminal domain-containing protein</fullName>
    </recommendedName>
</protein>
<dbReference type="AlphaFoldDB" id="A0A9W7FFG3"/>
<feature type="region of interest" description="Disordered" evidence="1">
    <location>
        <begin position="447"/>
        <end position="470"/>
    </location>
</feature>
<dbReference type="Proteomes" id="UP001165160">
    <property type="component" value="Unassembled WGS sequence"/>
</dbReference>
<feature type="compositionally biased region" description="Basic and acidic residues" evidence="1">
    <location>
        <begin position="281"/>
        <end position="292"/>
    </location>
</feature>
<feature type="region of interest" description="Disordered" evidence="1">
    <location>
        <begin position="356"/>
        <end position="388"/>
    </location>
</feature>
<gene>
    <name evidence="3" type="ORF">TrVE_jg2988</name>
</gene>
<feature type="compositionally biased region" description="Basic residues" evidence="1">
    <location>
        <begin position="125"/>
        <end position="137"/>
    </location>
</feature>
<feature type="compositionally biased region" description="Basic and acidic residues" evidence="1">
    <location>
        <begin position="245"/>
        <end position="254"/>
    </location>
</feature>
<feature type="compositionally biased region" description="Acidic residues" evidence="1">
    <location>
        <begin position="151"/>
        <end position="160"/>
    </location>
</feature>
<feature type="compositionally biased region" description="Polar residues" evidence="1">
    <location>
        <begin position="379"/>
        <end position="388"/>
    </location>
</feature>
<dbReference type="EMBL" id="BRXX01000427">
    <property type="protein sequence ID" value="GMI11304.1"/>
    <property type="molecule type" value="Genomic_DNA"/>
</dbReference>
<evidence type="ECO:0000256" key="1">
    <source>
        <dbReference type="SAM" id="MobiDB-lite"/>
    </source>
</evidence>
<reference evidence="4" key="1">
    <citation type="journal article" date="2023" name="Commun. Biol.">
        <title>Genome analysis of Parmales, the sister group of diatoms, reveals the evolutionary specialization of diatoms from phago-mixotrophs to photoautotrophs.</title>
        <authorList>
            <person name="Ban H."/>
            <person name="Sato S."/>
            <person name="Yoshikawa S."/>
            <person name="Yamada K."/>
            <person name="Nakamura Y."/>
            <person name="Ichinomiya M."/>
            <person name="Sato N."/>
            <person name="Blanc-Mathieu R."/>
            <person name="Endo H."/>
            <person name="Kuwata A."/>
            <person name="Ogata H."/>
        </authorList>
    </citation>
    <scope>NUCLEOTIDE SEQUENCE [LARGE SCALE GENOMIC DNA]</scope>
    <source>
        <strain evidence="4">NIES 3699</strain>
    </source>
</reference>
<dbReference type="PANTHER" id="PTHR15327">
    <property type="entry name" value="MICROFIBRIL-ASSOCIATED PROTEIN"/>
    <property type="match status" value="1"/>
</dbReference>
<comment type="caution">
    <text evidence="3">The sequence shown here is derived from an EMBL/GenBank/DDBJ whole genome shotgun (WGS) entry which is preliminary data.</text>
</comment>
<feature type="compositionally biased region" description="Acidic residues" evidence="1">
    <location>
        <begin position="210"/>
        <end position="224"/>
    </location>
</feature>